<dbReference type="eggNOG" id="COG2805">
    <property type="taxonomic scope" value="Bacteria"/>
</dbReference>
<organism evidence="1 2">
    <name type="scientific">Thermocrinis albus (strain DSM 14484 / JCM 11386 / HI 11/12)</name>
    <dbReference type="NCBI Taxonomy" id="638303"/>
    <lineage>
        <taxon>Bacteria</taxon>
        <taxon>Pseudomonadati</taxon>
        <taxon>Aquificota</taxon>
        <taxon>Aquificia</taxon>
        <taxon>Aquificales</taxon>
        <taxon>Aquificaceae</taxon>
        <taxon>Thermocrinis</taxon>
    </lineage>
</organism>
<evidence type="ECO:0000313" key="1">
    <source>
        <dbReference type="EMBL" id="ADC88981.1"/>
    </source>
</evidence>
<evidence type="ECO:0000313" key="2">
    <source>
        <dbReference type="Proteomes" id="UP000002043"/>
    </source>
</evidence>
<reference evidence="2" key="1">
    <citation type="journal article" date="2010" name="Stand. Genomic Sci.">
        <title>Complete genome sequence of Thermocrinis albus type strain (HI 11/12T).</title>
        <authorList>
            <person name="Wirth R."/>
            <person name="Sikorski J."/>
            <person name="Brambilla E."/>
            <person name="Misra M."/>
            <person name="Lapidus A."/>
            <person name="Copeland A."/>
            <person name="Nolan M."/>
            <person name="Lucas S."/>
            <person name="Chen F."/>
            <person name="Tice H."/>
            <person name="Cheng J.F."/>
            <person name="Han C."/>
            <person name="Detter J.C."/>
            <person name="Tapia R."/>
            <person name="Bruce D."/>
            <person name="Goodwin L."/>
            <person name="Pitluck S."/>
            <person name="Pati A."/>
            <person name="Anderson I."/>
            <person name="Ivanova N."/>
            <person name="Mavromatis K."/>
            <person name="Mikhailova N."/>
            <person name="Chen A."/>
            <person name="Palaniappan K."/>
            <person name="Bilek Y."/>
            <person name="Hader T."/>
            <person name="Land M."/>
            <person name="Hauser L."/>
            <person name="Chang Y.J."/>
            <person name="Jeffries C.D."/>
            <person name="Tindall B.J."/>
            <person name="Rohde M."/>
            <person name="Goker M."/>
            <person name="Bristow J."/>
            <person name="Eisen J.A."/>
            <person name="Markowitz V."/>
            <person name="Hugenholtz P."/>
            <person name="Kyrpides N.C."/>
            <person name="Klenk H.P."/>
        </authorList>
    </citation>
    <scope>NUCLEOTIDE SEQUENCE [LARGE SCALE GENOMIC DNA]</scope>
    <source>
        <strain evidence="2">DSM 14484 / JCM 11386 / HI 11/12</strain>
    </source>
</reference>
<gene>
    <name evidence="1" type="ordered locus">Thal_0346</name>
</gene>
<keyword evidence="2" id="KW-1185">Reference proteome</keyword>
<name>D3SP94_THEAH</name>
<dbReference type="Gene3D" id="3.30.450.90">
    <property type="match status" value="1"/>
</dbReference>
<dbReference type="HOGENOM" id="CLU_996673_0_0_0"/>
<dbReference type="SUPFAM" id="SSF52540">
    <property type="entry name" value="P-loop containing nucleoside triphosphate hydrolases"/>
    <property type="match status" value="1"/>
</dbReference>
<dbReference type="Gene3D" id="3.40.50.300">
    <property type="entry name" value="P-loop containing nucleotide triphosphate hydrolases"/>
    <property type="match status" value="1"/>
</dbReference>
<dbReference type="AlphaFoldDB" id="D3SP94"/>
<dbReference type="STRING" id="638303.Thal_0346"/>
<sequence>MNYAPEILSYMSSSKDITEVLLVPKAPPTERREGKLIKFMDVVLSADDVRDTLVALRTHAPTLMGPLGREGSFSFGMHGVGRFRVSYITQRGSYVVSIIKTPMEIPRLYTLCEDEGIIPRLEELLRLSHQRLYVIKGRDPIRTSTFVYSLLQHIVNTMSKVIFVLEKNLTFLLKHGSSLVVQREVGLDVESFEEGLLDAMRINPDILYINFQDVMSQRELDLLVRLSHMGTVVLLQAPVAEEHLLHSTGVVQIEVRPSGVSGKLKVQIMETLPEEPENR</sequence>
<dbReference type="OrthoDB" id="11439at2"/>
<dbReference type="Proteomes" id="UP000002043">
    <property type="component" value="Chromosome"/>
</dbReference>
<protein>
    <submittedName>
        <fullName evidence="1">Tfp pilus assembly protein pilus retraction ATPase PilT-like protein</fullName>
    </submittedName>
</protein>
<dbReference type="EMBL" id="CP001931">
    <property type="protein sequence ID" value="ADC88981.1"/>
    <property type="molecule type" value="Genomic_DNA"/>
</dbReference>
<accession>D3SP94</accession>
<proteinExistence type="predicted"/>
<dbReference type="InterPro" id="IPR027417">
    <property type="entry name" value="P-loop_NTPase"/>
</dbReference>
<dbReference type="KEGG" id="tal:Thal_0346"/>
<dbReference type="RefSeq" id="WP_012991388.1">
    <property type="nucleotide sequence ID" value="NC_013894.1"/>
</dbReference>